<evidence type="ECO:0000313" key="2">
    <source>
        <dbReference type="EMBL" id="BCZ16757.1"/>
    </source>
</evidence>
<dbReference type="PRINTS" id="PR01019">
    <property type="entry name" value="LIPOLPP20"/>
</dbReference>
<organism evidence="2 3">
    <name type="scientific">Helicobacter gastrocanis</name>
    <dbReference type="NCBI Taxonomy" id="2849641"/>
    <lineage>
        <taxon>Bacteria</taxon>
        <taxon>Pseudomonadati</taxon>
        <taxon>Campylobacterota</taxon>
        <taxon>Epsilonproteobacteria</taxon>
        <taxon>Campylobacterales</taxon>
        <taxon>Helicobacteraceae</taxon>
        <taxon>Helicobacter</taxon>
    </lineage>
</organism>
<protein>
    <submittedName>
        <fullName evidence="2">LPP20 lipoprotein</fullName>
    </submittedName>
</protein>
<dbReference type="InterPro" id="IPR024952">
    <property type="entry name" value="LPP20-like_dom"/>
</dbReference>
<dbReference type="Proteomes" id="UP000826775">
    <property type="component" value="Chromosome"/>
</dbReference>
<name>A0ABM7S880_9HELI</name>
<gene>
    <name evidence="2" type="primary">lpp2</name>
    <name evidence="2" type="ORF">NHP190003_00390</name>
</gene>
<reference evidence="2 3" key="1">
    <citation type="submission" date="2021-07" db="EMBL/GenBank/DDBJ databases">
        <title>Novel Helicobacter sp. Isolated from a dog.</title>
        <authorList>
            <person name="Rimbara E."/>
            <person name="Suzuki M."/>
        </authorList>
    </citation>
    <scope>NUCLEOTIDE SEQUENCE [LARGE SCALE GENOMIC DNA]</scope>
    <source>
        <strain evidence="3">NHP19-003</strain>
    </source>
</reference>
<dbReference type="PROSITE" id="PS51257">
    <property type="entry name" value="PROKAR_LIPOPROTEIN"/>
    <property type="match status" value="1"/>
</dbReference>
<dbReference type="EMBL" id="AP024814">
    <property type="protein sequence ID" value="BCZ16757.1"/>
    <property type="molecule type" value="Genomic_DNA"/>
</dbReference>
<keyword evidence="2" id="KW-0449">Lipoprotein</keyword>
<keyword evidence="3" id="KW-1185">Reference proteome</keyword>
<dbReference type="Pfam" id="PF02169">
    <property type="entry name" value="LPP20"/>
    <property type="match status" value="1"/>
</dbReference>
<feature type="domain" description="Lipoprotein LPP20-like" evidence="1">
    <location>
        <begin position="43"/>
        <end position="153"/>
    </location>
</feature>
<accession>A0ABM7S880</accession>
<dbReference type="RefSeq" id="WP_221279550.1">
    <property type="nucleotide sequence ID" value="NZ_AP024814.1"/>
</dbReference>
<dbReference type="InterPro" id="IPR002217">
    <property type="entry name" value="Lipo_LPP20"/>
</dbReference>
<proteinExistence type="predicted"/>
<sequence length="167" mass="18137">MRAKKWLLLGSVVGALIIVGCGEPKSGVSKENKEYRKETKGAPKWVVGDLNEIKMHNKEYTSVFLGRGEYDIVSGDVSFATDQAAAAAKANLASNLKTELTKEVQSHKASDGNSMNNTSSVDVGEKVDKVLNATKLLARWVGKDKVWVLYGLDQGVVSKVRQELGLQ</sequence>
<evidence type="ECO:0000259" key="1">
    <source>
        <dbReference type="Pfam" id="PF02169"/>
    </source>
</evidence>
<evidence type="ECO:0000313" key="3">
    <source>
        <dbReference type="Proteomes" id="UP000826775"/>
    </source>
</evidence>
<dbReference type="Gene3D" id="3.10.129.140">
    <property type="entry name" value="Helicobacter TNF-alpha-Inducing protein"/>
    <property type="match status" value="1"/>
</dbReference>